<proteinExistence type="predicted"/>
<evidence type="ECO:0000259" key="1">
    <source>
        <dbReference type="PROSITE" id="PS50801"/>
    </source>
</evidence>
<feature type="domain" description="STAS" evidence="1">
    <location>
        <begin position="34"/>
        <end position="113"/>
    </location>
</feature>
<dbReference type="PANTHER" id="PTHR33495:SF2">
    <property type="entry name" value="ANTI-SIGMA FACTOR ANTAGONIST TM_1081-RELATED"/>
    <property type="match status" value="1"/>
</dbReference>
<evidence type="ECO:0000313" key="3">
    <source>
        <dbReference type="Proteomes" id="UP000649955"/>
    </source>
</evidence>
<comment type="caution">
    <text evidence="2">The sequence shown here is derived from an EMBL/GenBank/DDBJ whole genome shotgun (WGS) entry which is preliminary data.</text>
</comment>
<dbReference type="SUPFAM" id="SSF52091">
    <property type="entry name" value="SpoIIaa-like"/>
    <property type="match status" value="1"/>
</dbReference>
<dbReference type="Proteomes" id="UP000649955">
    <property type="component" value="Unassembled WGS sequence"/>
</dbReference>
<dbReference type="Gene3D" id="3.30.750.24">
    <property type="entry name" value="STAS domain"/>
    <property type="match status" value="1"/>
</dbReference>
<sequence length="130" mass="14049">MVPEPRSADHRLADTDWLTAGGHMSLRVRSRGAGTLLVEVTGEVDLSTARRLDEVLQDRVRGELAELVIDLAGVTFFSVAGLNSLLRAQLLADSAGARLTVDAGRSRAVRRLFTLLPTDFDCVANVRPVP</sequence>
<evidence type="ECO:0000313" key="2">
    <source>
        <dbReference type="EMBL" id="GHG30728.1"/>
    </source>
</evidence>
<dbReference type="PROSITE" id="PS50801">
    <property type="entry name" value="STAS"/>
    <property type="match status" value="1"/>
</dbReference>
<organism evidence="2 3">
    <name type="scientific">Amycolatopsis bullii</name>
    <dbReference type="NCBI Taxonomy" id="941987"/>
    <lineage>
        <taxon>Bacteria</taxon>
        <taxon>Bacillati</taxon>
        <taxon>Actinomycetota</taxon>
        <taxon>Actinomycetes</taxon>
        <taxon>Pseudonocardiales</taxon>
        <taxon>Pseudonocardiaceae</taxon>
        <taxon>Amycolatopsis</taxon>
    </lineage>
</organism>
<name>A0ABQ3KSX9_9PSEU</name>
<protein>
    <recommendedName>
        <fullName evidence="1">STAS domain-containing protein</fullName>
    </recommendedName>
</protein>
<dbReference type="RefSeq" id="WP_191314517.1">
    <property type="nucleotide sequence ID" value="NZ_BNAW01000031.1"/>
</dbReference>
<dbReference type="PANTHER" id="PTHR33495">
    <property type="entry name" value="ANTI-SIGMA FACTOR ANTAGONIST TM_1081-RELATED-RELATED"/>
    <property type="match status" value="1"/>
</dbReference>
<dbReference type="InterPro" id="IPR058548">
    <property type="entry name" value="MlaB-like_STAS"/>
</dbReference>
<dbReference type="InterPro" id="IPR036513">
    <property type="entry name" value="STAS_dom_sf"/>
</dbReference>
<dbReference type="Pfam" id="PF13466">
    <property type="entry name" value="STAS_2"/>
    <property type="match status" value="1"/>
</dbReference>
<reference evidence="3" key="1">
    <citation type="journal article" date="2019" name="Int. J. Syst. Evol. Microbiol.">
        <title>The Global Catalogue of Microorganisms (GCM) 10K type strain sequencing project: providing services to taxonomists for standard genome sequencing and annotation.</title>
        <authorList>
            <consortium name="The Broad Institute Genomics Platform"/>
            <consortium name="The Broad Institute Genome Sequencing Center for Infectious Disease"/>
            <person name="Wu L."/>
            <person name="Ma J."/>
        </authorList>
    </citation>
    <scope>NUCLEOTIDE SEQUENCE [LARGE SCALE GENOMIC DNA]</scope>
    <source>
        <strain evidence="3">CGMCC 4.7680</strain>
    </source>
</reference>
<dbReference type="EMBL" id="BNAW01000031">
    <property type="protein sequence ID" value="GHG30728.1"/>
    <property type="molecule type" value="Genomic_DNA"/>
</dbReference>
<accession>A0ABQ3KSX9</accession>
<dbReference type="CDD" id="cd07043">
    <property type="entry name" value="STAS_anti-anti-sigma_factors"/>
    <property type="match status" value="1"/>
</dbReference>
<gene>
    <name evidence="2" type="ORF">GCM10017567_58390</name>
</gene>
<dbReference type="InterPro" id="IPR002645">
    <property type="entry name" value="STAS_dom"/>
</dbReference>
<keyword evidence="3" id="KW-1185">Reference proteome</keyword>